<evidence type="ECO:0000313" key="1">
    <source>
        <dbReference type="EMBL" id="MFC3832993.1"/>
    </source>
</evidence>
<dbReference type="Proteomes" id="UP001595803">
    <property type="component" value="Unassembled WGS sequence"/>
</dbReference>
<accession>A0ABV7Z9L8</accession>
<gene>
    <name evidence="1" type="ORF">ACFOSB_09005</name>
</gene>
<protein>
    <recommendedName>
        <fullName evidence="3">LytR/CpsA/Psr regulator C-terminal domain-containing protein</fullName>
    </recommendedName>
</protein>
<sequence length="136" mass="14747">MVGALALLGAALIAGLTLVWVQEGRWRSPLYCISAPGTLWNGLAPLPPAFEPRCPPSQSYRREVRAGQSRVEQYRVAGWQPRAVADLLRSAGYVLIEDELRGADHYSAFLGSTVPAELHYTAVRDGDDTLITVSGP</sequence>
<comment type="caution">
    <text evidence="1">The sequence shown here is derived from an EMBL/GenBank/DDBJ whole genome shotgun (WGS) entry which is preliminary data.</text>
</comment>
<evidence type="ECO:0000313" key="2">
    <source>
        <dbReference type="Proteomes" id="UP001595803"/>
    </source>
</evidence>
<dbReference type="RefSeq" id="WP_322474870.1">
    <property type="nucleotide sequence ID" value="NZ_JBHRZG010000009.1"/>
</dbReference>
<reference evidence="2" key="1">
    <citation type="journal article" date="2019" name="Int. J. Syst. Evol. Microbiol.">
        <title>The Global Catalogue of Microorganisms (GCM) 10K type strain sequencing project: providing services to taxonomists for standard genome sequencing and annotation.</title>
        <authorList>
            <consortium name="The Broad Institute Genomics Platform"/>
            <consortium name="The Broad Institute Genome Sequencing Center for Infectious Disease"/>
            <person name="Wu L."/>
            <person name="Ma J."/>
        </authorList>
    </citation>
    <scope>NUCLEOTIDE SEQUENCE [LARGE SCALE GENOMIC DNA]</scope>
    <source>
        <strain evidence="2">CCTCC AB 2017081</strain>
    </source>
</reference>
<evidence type="ECO:0008006" key="3">
    <source>
        <dbReference type="Google" id="ProtNLM"/>
    </source>
</evidence>
<proteinExistence type="predicted"/>
<keyword evidence="2" id="KW-1185">Reference proteome</keyword>
<organism evidence="1 2">
    <name type="scientific">Deinococcus rufus</name>
    <dbReference type="NCBI Taxonomy" id="2136097"/>
    <lineage>
        <taxon>Bacteria</taxon>
        <taxon>Thermotogati</taxon>
        <taxon>Deinococcota</taxon>
        <taxon>Deinococci</taxon>
        <taxon>Deinococcales</taxon>
        <taxon>Deinococcaceae</taxon>
        <taxon>Deinococcus</taxon>
    </lineage>
</organism>
<dbReference type="EMBL" id="JBHRZG010000009">
    <property type="protein sequence ID" value="MFC3832993.1"/>
    <property type="molecule type" value="Genomic_DNA"/>
</dbReference>
<name>A0ABV7Z9L8_9DEIO</name>